<feature type="region of interest" description="Disordered" evidence="1">
    <location>
        <begin position="15"/>
        <end position="34"/>
    </location>
</feature>
<dbReference type="SMART" id="SM00671">
    <property type="entry name" value="SEL1"/>
    <property type="match status" value="5"/>
</dbReference>
<evidence type="ECO:0000313" key="3">
    <source>
        <dbReference type="Proteomes" id="UP001642483"/>
    </source>
</evidence>
<accession>A0ABP0GE02</accession>
<reference evidence="2 3" key="1">
    <citation type="submission" date="2024-02" db="EMBL/GenBank/DDBJ databases">
        <authorList>
            <person name="Daric V."/>
            <person name="Darras S."/>
        </authorList>
    </citation>
    <scope>NUCLEOTIDE SEQUENCE [LARGE SCALE GENOMIC DNA]</scope>
</reference>
<dbReference type="PANTHER" id="PTHR45011:SF1">
    <property type="entry name" value="DAP3-BINDING CELL DEATH ENHANCER 1"/>
    <property type="match status" value="1"/>
</dbReference>
<protein>
    <recommendedName>
        <fullName evidence="4">Death ligand signal enhancer</fullName>
    </recommendedName>
</protein>
<dbReference type="InterPro" id="IPR006597">
    <property type="entry name" value="Sel1-like"/>
</dbReference>
<dbReference type="InterPro" id="IPR052748">
    <property type="entry name" value="ISR_Activator"/>
</dbReference>
<dbReference type="EMBL" id="CAWYQH010000108">
    <property type="protein sequence ID" value="CAK8689059.1"/>
    <property type="molecule type" value="Genomic_DNA"/>
</dbReference>
<name>A0ABP0GE02_CLALP</name>
<comment type="caution">
    <text evidence="2">The sequence shown here is derived from an EMBL/GenBank/DDBJ whole genome shotgun (WGS) entry which is preliminary data.</text>
</comment>
<proteinExistence type="predicted"/>
<organism evidence="2 3">
    <name type="scientific">Clavelina lepadiformis</name>
    <name type="common">Light-bulb sea squirt</name>
    <name type="synonym">Ascidia lepadiformis</name>
    <dbReference type="NCBI Taxonomy" id="159417"/>
    <lineage>
        <taxon>Eukaryota</taxon>
        <taxon>Metazoa</taxon>
        <taxon>Chordata</taxon>
        <taxon>Tunicata</taxon>
        <taxon>Ascidiacea</taxon>
        <taxon>Aplousobranchia</taxon>
        <taxon>Clavelinidae</taxon>
        <taxon>Clavelina</taxon>
    </lineage>
</organism>
<sequence>MSRIWNCITRGFRVRPPATPSQTSSQLSDDNEANSEVDNLTLDKDIRRFVLQFDGSAAEQDSVVIKGNGKISKSALWTLKARQHDHEQRTHHQNYRVYFKIWDRFAYFTASGLLIGFMRKCMNKTGNVVEKPVENGTKERRKGSGKWNLSMDDMTFLKQNVTFRYILSKMPTVALPRSTVHAGGDTELRQTCNQNTTELLEQDVEKKSASVSTSEALCNHMGLSEEDLEEFISSAQDCIGKTYNVQGISHYKLGSYHEAVQCFDLGSKGGSSNAQFNLGLCYYLGKGTKKNLTKAMAQYRKAARQGHKLAQYNLALLLIDTKDVVKYTHAMLLLEQAAEQGLLQAQSLLGSCLAQEGVHQNMRKAVRMFQLAADQEDPLATYHLAQCHEHGLGGLEINPIKAFDLYATAANLGHMEAQYKMGCVLANGCEGIDKNEDLAMEIFKKAGEAGHAKSLERHECLREAKQLQMASIDEDFLKPSLHTNQNISIDLSHLIIPELIQALNPQKAMTEDTFLSAPRLEDVLIPGSLVGGQFDQSISFVNSFHRVSTWPSSLLNYTSIVSYPND</sequence>
<evidence type="ECO:0000256" key="1">
    <source>
        <dbReference type="SAM" id="MobiDB-lite"/>
    </source>
</evidence>
<dbReference type="Gene3D" id="1.25.40.10">
    <property type="entry name" value="Tetratricopeptide repeat domain"/>
    <property type="match status" value="1"/>
</dbReference>
<dbReference type="PANTHER" id="PTHR45011">
    <property type="entry name" value="DAP3-BINDING CELL DEATH ENHANCER 1"/>
    <property type="match status" value="1"/>
</dbReference>
<dbReference type="InterPro" id="IPR011990">
    <property type="entry name" value="TPR-like_helical_dom_sf"/>
</dbReference>
<gene>
    <name evidence="2" type="ORF">CVLEPA_LOCUS21044</name>
</gene>
<evidence type="ECO:0000313" key="2">
    <source>
        <dbReference type="EMBL" id="CAK8689059.1"/>
    </source>
</evidence>
<keyword evidence="3" id="KW-1185">Reference proteome</keyword>
<evidence type="ECO:0008006" key="4">
    <source>
        <dbReference type="Google" id="ProtNLM"/>
    </source>
</evidence>
<dbReference type="Pfam" id="PF08238">
    <property type="entry name" value="Sel1"/>
    <property type="match status" value="5"/>
</dbReference>
<dbReference type="SUPFAM" id="SSF81901">
    <property type="entry name" value="HCP-like"/>
    <property type="match status" value="1"/>
</dbReference>
<dbReference type="Proteomes" id="UP001642483">
    <property type="component" value="Unassembled WGS sequence"/>
</dbReference>